<proteinExistence type="predicted"/>
<keyword evidence="2" id="KW-1185">Reference proteome</keyword>
<protein>
    <submittedName>
        <fullName evidence="1">Uncharacterized protein</fullName>
    </submittedName>
</protein>
<dbReference type="AlphaFoldDB" id="B9Z327"/>
<gene>
    <name evidence="1" type="ORF">FuraDRAFT_1740</name>
</gene>
<dbReference type="RefSeq" id="WP_008953760.1">
    <property type="nucleotide sequence ID" value="NZ_ACIS01000004.1"/>
</dbReference>
<sequence length="104" mass="11223">MTAVNTVASNVKVNGFFLVGAARLMEALEWLDGKGYALVEVRHNAACPSSPTVVIQSEPSLAKLVAKGKAAYFGMGRDTHTGAYREGQFKTPNGVRVVWLERGR</sequence>
<accession>B9Z327</accession>
<evidence type="ECO:0000313" key="2">
    <source>
        <dbReference type="Proteomes" id="UP000003165"/>
    </source>
</evidence>
<dbReference type="EMBL" id="ACIS01000004">
    <property type="protein sequence ID" value="EEG08980.1"/>
    <property type="molecule type" value="Genomic_DNA"/>
</dbReference>
<evidence type="ECO:0000313" key="1">
    <source>
        <dbReference type="EMBL" id="EEG08980.1"/>
    </source>
</evidence>
<organism evidence="1 2">
    <name type="scientific">Pseudogulbenkiania ferrooxidans 2002</name>
    <dbReference type="NCBI Taxonomy" id="279714"/>
    <lineage>
        <taxon>Bacteria</taxon>
        <taxon>Pseudomonadati</taxon>
        <taxon>Pseudomonadota</taxon>
        <taxon>Betaproteobacteria</taxon>
        <taxon>Neisseriales</taxon>
        <taxon>Chromobacteriaceae</taxon>
        <taxon>Pseudogulbenkiania</taxon>
    </lineage>
</organism>
<reference evidence="1 2" key="1">
    <citation type="submission" date="2009-02" db="EMBL/GenBank/DDBJ databases">
        <title>Sequencing of the draft genome and assembly of Lutiella nitroferrum 2002.</title>
        <authorList>
            <consortium name="US DOE Joint Genome Institute (JGI-PGF)"/>
            <person name="Lucas S."/>
            <person name="Copeland A."/>
            <person name="Lapidus A."/>
            <person name="Glavina del Rio T."/>
            <person name="Tice H."/>
            <person name="Bruce D."/>
            <person name="Goodwin L."/>
            <person name="Pitluck S."/>
            <person name="Larimer F."/>
            <person name="Land M.L."/>
            <person name="Hauser L."/>
            <person name="Coates J.D."/>
        </authorList>
    </citation>
    <scope>NUCLEOTIDE SEQUENCE [LARGE SCALE GENOMIC DNA]</scope>
    <source>
        <strain evidence="1 2">2002</strain>
    </source>
</reference>
<name>B9Z327_9NEIS</name>
<dbReference type="Proteomes" id="UP000003165">
    <property type="component" value="Unassembled WGS sequence"/>
</dbReference>
<comment type="caution">
    <text evidence="1">The sequence shown here is derived from an EMBL/GenBank/DDBJ whole genome shotgun (WGS) entry which is preliminary data.</text>
</comment>